<keyword evidence="2" id="KW-1185">Reference proteome</keyword>
<evidence type="ECO:0000313" key="2">
    <source>
        <dbReference type="Proteomes" id="UP000077069"/>
    </source>
</evidence>
<dbReference type="PANTHER" id="PTHR35040">
    <property type="match status" value="1"/>
</dbReference>
<evidence type="ECO:0008006" key="3">
    <source>
        <dbReference type="Google" id="ProtNLM"/>
    </source>
</evidence>
<dbReference type="RefSeq" id="XP_018039463.1">
    <property type="nucleotide sequence ID" value="XM_018174112.1"/>
</dbReference>
<dbReference type="PANTHER" id="PTHR35040:SF7">
    <property type="entry name" value="FIBRONECTIN TYPE-III DOMAIN-CONTAINING PROTEIN-RELATED"/>
    <property type="match status" value="1"/>
</dbReference>
<dbReference type="Pfam" id="PF12138">
    <property type="entry name" value="Spherulin4"/>
    <property type="match status" value="1"/>
</dbReference>
<dbReference type="GeneID" id="28757598"/>
<dbReference type="AlphaFoldDB" id="A0A177CQ70"/>
<name>A0A177CQ70_9PLEO</name>
<sequence>MSILVPLYVYPWPGAWDPLISAAKRHPNVDFTVILNPCSGPCVGSLPDQYYLDAIPKLRSYNNIRSLGYVATNYTTKPLDDVLKEIDTYASWPKTSNNTKLKVDGIFFDETPSTYDTFKYNYLSRAGQAVKNGNRFRDKFVVHNPGLITPALLTSPTFSQQSYVNLSDITVIFEETFDKWLNPSTFDALQAHRIRRSKLAVILHSLPDLSKRVLDFVVEQVQDAADWVFLTDIRVKDEYYHSFSGIFEDLVKSVDGGAEK</sequence>
<gene>
    <name evidence="1" type="ORF">CC84DRAFT_1085725</name>
</gene>
<protein>
    <recommendedName>
        <fullName evidence="3">Spherulation-specific family 4</fullName>
    </recommendedName>
</protein>
<proteinExistence type="predicted"/>
<evidence type="ECO:0000313" key="1">
    <source>
        <dbReference type="EMBL" id="OAG09098.1"/>
    </source>
</evidence>
<dbReference type="InParanoid" id="A0A177CQ70"/>
<reference evidence="1 2" key="1">
    <citation type="submission" date="2016-05" db="EMBL/GenBank/DDBJ databases">
        <title>Comparative analysis of secretome profiles of manganese(II)-oxidizing ascomycete fungi.</title>
        <authorList>
            <consortium name="DOE Joint Genome Institute"/>
            <person name="Zeiner C.A."/>
            <person name="Purvine S.O."/>
            <person name="Zink E.M."/>
            <person name="Wu S."/>
            <person name="Pasa-Tolic L."/>
            <person name="Chaput D.L."/>
            <person name="Haridas S."/>
            <person name="Grigoriev I.V."/>
            <person name="Santelli C.M."/>
            <person name="Hansel C.M."/>
        </authorList>
    </citation>
    <scope>NUCLEOTIDE SEQUENCE [LARGE SCALE GENOMIC DNA]</scope>
    <source>
        <strain evidence="1 2">AP3s5-JAC2a</strain>
    </source>
</reference>
<dbReference type="InterPro" id="IPR021986">
    <property type="entry name" value="Spherulin4"/>
</dbReference>
<accession>A0A177CQ70</accession>
<organism evidence="1 2">
    <name type="scientific">Paraphaeosphaeria sporulosa</name>
    <dbReference type="NCBI Taxonomy" id="1460663"/>
    <lineage>
        <taxon>Eukaryota</taxon>
        <taxon>Fungi</taxon>
        <taxon>Dikarya</taxon>
        <taxon>Ascomycota</taxon>
        <taxon>Pezizomycotina</taxon>
        <taxon>Dothideomycetes</taxon>
        <taxon>Pleosporomycetidae</taxon>
        <taxon>Pleosporales</taxon>
        <taxon>Massarineae</taxon>
        <taxon>Didymosphaeriaceae</taxon>
        <taxon>Paraphaeosphaeria</taxon>
    </lineage>
</organism>
<dbReference type="Proteomes" id="UP000077069">
    <property type="component" value="Unassembled WGS sequence"/>
</dbReference>
<dbReference type="EMBL" id="KV441550">
    <property type="protein sequence ID" value="OAG09098.1"/>
    <property type="molecule type" value="Genomic_DNA"/>
</dbReference>
<dbReference type="OrthoDB" id="5342184at2759"/>